<dbReference type="PANTHER" id="PTHR34574">
    <property type="entry name" value="CALCIUM-BINDING EF-HAND FAMILY PROTEIN-RELATED"/>
    <property type="match status" value="1"/>
</dbReference>
<dbReference type="PANTHER" id="PTHR34574:SF5">
    <property type="entry name" value="CALCIUM-BINDING EF-HAND FAMILY PROTEIN"/>
    <property type="match status" value="1"/>
</dbReference>
<dbReference type="Proteomes" id="UP001161247">
    <property type="component" value="Chromosome 4"/>
</dbReference>
<dbReference type="InterPro" id="IPR002048">
    <property type="entry name" value="EF_hand_dom"/>
</dbReference>
<reference evidence="3" key="1">
    <citation type="submission" date="2023-03" db="EMBL/GenBank/DDBJ databases">
        <authorList>
            <person name="Julca I."/>
        </authorList>
    </citation>
    <scope>NUCLEOTIDE SEQUENCE</scope>
</reference>
<keyword evidence="1" id="KW-0106">Calcium</keyword>
<dbReference type="SUPFAM" id="SSF47473">
    <property type="entry name" value="EF-hand"/>
    <property type="match status" value="1"/>
</dbReference>
<sequence>MGVVIIDGSTIRDFVSNEVEFNKSADERFAAFDLDHDGVLSRWELRKALESFRLLETHFGVDVATPPEEVAELYDSIFEKFDGDHNGEVDLAEFREEMKMIALAIADGIGSSPIQMALEDDDCSFLKLAVDLEASKMQENKGMSLVVPALHAAREANRRNRIAGINQFSCLSERASSATQAPLIVDSQGDRSHEIRHDIDRHRLSELYYMLIKIQSNIIQMICESVADPEPQMYTLSVSCVILFEALLVAYIPGLVHESALSTTPPL</sequence>
<organism evidence="3 4">
    <name type="scientific">Oldenlandia corymbosa var. corymbosa</name>
    <dbReference type="NCBI Taxonomy" id="529605"/>
    <lineage>
        <taxon>Eukaryota</taxon>
        <taxon>Viridiplantae</taxon>
        <taxon>Streptophyta</taxon>
        <taxon>Embryophyta</taxon>
        <taxon>Tracheophyta</taxon>
        <taxon>Spermatophyta</taxon>
        <taxon>Magnoliopsida</taxon>
        <taxon>eudicotyledons</taxon>
        <taxon>Gunneridae</taxon>
        <taxon>Pentapetalae</taxon>
        <taxon>asterids</taxon>
        <taxon>lamiids</taxon>
        <taxon>Gentianales</taxon>
        <taxon>Rubiaceae</taxon>
        <taxon>Rubioideae</taxon>
        <taxon>Spermacoceae</taxon>
        <taxon>Hedyotis-Oldenlandia complex</taxon>
        <taxon>Oldenlandia</taxon>
    </lineage>
</organism>
<feature type="domain" description="EF-hand" evidence="2">
    <location>
        <begin position="20"/>
        <end position="55"/>
    </location>
</feature>
<protein>
    <submittedName>
        <fullName evidence="3">OLC1v1001702C1</fullName>
    </submittedName>
</protein>
<keyword evidence="4" id="KW-1185">Reference proteome</keyword>
<proteinExistence type="predicted"/>
<dbReference type="PROSITE" id="PS50222">
    <property type="entry name" value="EF_HAND_2"/>
    <property type="match status" value="2"/>
</dbReference>
<feature type="domain" description="EF-hand" evidence="2">
    <location>
        <begin position="69"/>
        <end position="104"/>
    </location>
</feature>
<evidence type="ECO:0000256" key="1">
    <source>
        <dbReference type="ARBA" id="ARBA00022837"/>
    </source>
</evidence>
<gene>
    <name evidence="3" type="ORF">OLC1_LOCUS12462</name>
</gene>
<evidence type="ECO:0000313" key="4">
    <source>
        <dbReference type="Proteomes" id="UP001161247"/>
    </source>
</evidence>
<evidence type="ECO:0000259" key="2">
    <source>
        <dbReference type="PROSITE" id="PS50222"/>
    </source>
</evidence>
<evidence type="ECO:0000313" key="3">
    <source>
        <dbReference type="EMBL" id="CAI9103251.1"/>
    </source>
</evidence>
<dbReference type="AlphaFoldDB" id="A0AAV1D7I0"/>
<dbReference type="GO" id="GO:0005509">
    <property type="term" value="F:calcium ion binding"/>
    <property type="evidence" value="ECO:0007669"/>
    <property type="project" value="InterPro"/>
</dbReference>
<dbReference type="SMART" id="SM00054">
    <property type="entry name" value="EFh"/>
    <property type="match status" value="2"/>
</dbReference>
<dbReference type="Pfam" id="PF13499">
    <property type="entry name" value="EF-hand_7"/>
    <property type="match status" value="1"/>
</dbReference>
<name>A0AAV1D7I0_OLDCO</name>
<dbReference type="Gene3D" id="1.10.238.10">
    <property type="entry name" value="EF-hand"/>
    <property type="match status" value="1"/>
</dbReference>
<dbReference type="CDD" id="cd00051">
    <property type="entry name" value="EFh"/>
    <property type="match status" value="1"/>
</dbReference>
<accession>A0AAV1D7I0</accession>
<dbReference type="InterPro" id="IPR018247">
    <property type="entry name" value="EF_Hand_1_Ca_BS"/>
</dbReference>
<dbReference type="EMBL" id="OX459121">
    <property type="protein sequence ID" value="CAI9103251.1"/>
    <property type="molecule type" value="Genomic_DNA"/>
</dbReference>
<dbReference type="InterPro" id="IPR011992">
    <property type="entry name" value="EF-hand-dom_pair"/>
</dbReference>
<dbReference type="PROSITE" id="PS00018">
    <property type="entry name" value="EF_HAND_1"/>
    <property type="match status" value="2"/>
</dbReference>